<proteinExistence type="predicted"/>
<evidence type="ECO:0000256" key="1">
    <source>
        <dbReference type="SAM" id="MobiDB-lite"/>
    </source>
</evidence>
<feature type="compositionally biased region" description="Polar residues" evidence="1">
    <location>
        <begin position="1"/>
        <end position="16"/>
    </location>
</feature>
<dbReference type="EMBL" id="VIGB01000003">
    <property type="protein sequence ID" value="TQF06397.1"/>
    <property type="molecule type" value="Genomic_DNA"/>
</dbReference>
<gene>
    <name evidence="2" type="ORF">E6W39_34530</name>
</gene>
<organism evidence="2 3">
    <name type="scientific">Kitasatospora acidiphila</name>
    <dbReference type="NCBI Taxonomy" id="2567942"/>
    <lineage>
        <taxon>Bacteria</taxon>
        <taxon>Bacillati</taxon>
        <taxon>Actinomycetota</taxon>
        <taxon>Actinomycetes</taxon>
        <taxon>Kitasatosporales</taxon>
        <taxon>Streptomycetaceae</taxon>
        <taxon>Kitasatospora</taxon>
    </lineage>
</organism>
<name>A0A540WBW9_9ACTN</name>
<protein>
    <submittedName>
        <fullName evidence="2">Uncharacterized protein</fullName>
    </submittedName>
</protein>
<dbReference type="Proteomes" id="UP000319103">
    <property type="component" value="Unassembled WGS sequence"/>
</dbReference>
<evidence type="ECO:0000313" key="2">
    <source>
        <dbReference type="EMBL" id="TQF06397.1"/>
    </source>
</evidence>
<dbReference type="AlphaFoldDB" id="A0A540WBW9"/>
<keyword evidence="3" id="KW-1185">Reference proteome</keyword>
<evidence type="ECO:0000313" key="3">
    <source>
        <dbReference type="Proteomes" id="UP000319103"/>
    </source>
</evidence>
<feature type="region of interest" description="Disordered" evidence="1">
    <location>
        <begin position="37"/>
        <end position="59"/>
    </location>
</feature>
<sequence>MSTSRPESGRIESTGTEPPDDAFDTVEALGQLLRTAPNASVRTSADSTCSPRTGSCWSY</sequence>
<comment type="caution">
    <text evidence="2">The sequence shown here is derived from an EMBL/GenBank/DDBJ whole genome shotgun (WGS) entry which is preliminary data.</text>
</comment>
<accession>A0A540WBW9</accession>
<dbReference type="RefSeq" id="WP_141636829.1">
    <property type="nucleotide sequence ID" value="NZ_VIGB01000003.1"/>
</dbReference>
<reference evidence="2 3" key="1">
    <citation type="submission" date="2019-06" db="EMBL/GenBank/DDBJ databases">
        <title>Description of Kitasatospora acidophila sp. nov. isolated from pine grove soil, and reclassification of Streptomyces novaecaesareae to Kitasatospora novaeceasareae comb. nov.</title>
        <authorList>
            <person name="Kim M.J."/>
        </authorList>
    </citation>
    <scope>NUCLEOTIDE SEQUENCE [LARGE SCALE GENOMIC DNA]</scope>
    <source>
        <strain evidence="2 3">MMS16-CNU292</strain>
    </source>
</reference>
<feature type="region of interest" description="Disordered" evidence="1">
    <location>
        <begin position="1"/>
        <end position="22"/>
    </location>
</feature>